<dbReference type="Proteomes" id="UP000053097">
    <property type="component" value="Unassembled WGS sequence"/>
</dbReference>
<feature type="compositionally biased region" description="Low complexity" evidence="1">
    <location>
        <begin position="38"/>
        <end position="60"/>
    </location>
</feature>
<reference evidence="2 3" key="1">
    <citation type="journal article" date="2014" name="Curr. Biol.">
        <title>The genome of the clonal raider ant Cerapachys biroi.</title>
        <authorList>
            <person name="Oxley P.R."/>
            <person name="Ji L."/>
            <person name="Fetter-Pruneda I."/>
            <person name="McKenzie S.K."/>
            <person name="Li C."/>
            <person name="Hu H."/>
            <person name="Zhang G."/>
            <person name="Kronauer D.J."/>
        </authorList>
    </citation>
    <scope>NUCLEOTIDE SEQUENCE [LARGE SCALE GENOMIC DNA]</scope>
</reference>
<evidence type="ECO:0000313" key="3">
    <source>
        <dbReference type="Proteomes" id="UP000053097"/>
    </source>
</evidence>
<gene>
    <name evidence="2" type="ORF">X777_16991</name>
</gene>
<evidence type="ECO:0000256" key="1">
    <source>
        <dbReference type="SAM" id="MobiDB-lite"/>
    </source>
</evidence>
<keyword evidence="3" id="KW-1185">Reference proteome</keyword>
<protein>
    <submittedName>
        <fullName evidence="2">Uncharacterized protein</fullName>
    </submittedName>
</protein>
<name>A0A026WTP2_OOCBI</name>
<dbReference type="EMBL" id="KK107111">
    <property type="protein sequence ID" value="EZA59031.1"/>
    <property type="molecule type" value="Genomic_DNA"/>
</dbReference>
<feature type="compositionally biased region" description="Basic and acidic residues" evidence="1">
    <location>
        <begin position="1"/>
        <end position="19"/>
    </location>
</feature>
<feature type="region of interest" description="Disordered" evidence="1">
    <location>
        <begin position="1"/>
        <end position="60"/>
    </location>
</feature>
<sequence>MRRGDGLRDRVNSGDEGRRSSRTPMITRDTTCSRHTKTTTTTTPATTVTLTPRRPAAVMP</sequence>
<dbReference type="AlphaFoldDB" id="A0A026WTP2"/>
<proteinExistence type="predicted"/>
<organism evidence="2 3">
    <name type="scientific">Ooceraea biroi</name>
    <name type="common">Clonal raider ant</name>
    <name type="synonym">Cerapachys biroi</name>
    <dbReference type="NCBI Taxonomy" id="2015173"/>
    <lineage>
        <taxon>Eukaryota</taxon>
        <taxon>Metazoa</taxon>
        <taxon>Ecdysozoa</taxon>
        <taxon>Arthropoda</taxon>
        <taxon>Hexapoda</taxon>
        <taxon>Insecta</taxon>
        <taxon>Pterygota</taxon>
        <taxon>Neoptera</taxon>
        <taxon>Endopterygota</taxon>
        <taxon>Hymenoptera</taxon>
        <taxon>Apocrita</taxon>
        <taxon>Aculeata</taxon>
        <taxon>Formicoidea</taxon>
        <taxon>Formicidae</taxon>
        <taxon>Dorylinae</taxon>
        <taxon>Ooceraea</taxon>
    </lineage>
</organism>
<evidence type="ECO:0000313" key="2">
    <source>
        <dbReference type="EMBL" id="EZA59031.1"/>
    </source>
</evidence>
<accession>A0A026WTP2</accession>